<comment type="caution">
    <text evidence="2">The sequence shown here is derived from an EMBL/GenBank/DDBJ whole genome shotgun (WGS) entry which is preliminary data.</text>
</comment>
<gene>
    <name evidence="2" type="ORF">BDD26_0175</name>
</gene>
<accession>A0A3D9ULH5</accession>
<keyword evidence="3" id="KW-1185">Reference proteome</keyword>
<evidence type="ECO:0000259" key="1">
    <source>
        <dbReference type="Pfam" id="PF13274"/>
    </source>
</evidence>
<feature type="domain" description="Antitoxin SocA-like Panacea" evidence="1">
    <location>
        <begin position="27"/>
        <end position="139"/>
    </location>
</feature>
<dbReference type="RefSeq" id="WP_115825313.1">
    <property type="nucleotide sequence ID" value="NZ_QTUB01000001.1"/>
</dbReference>
<evidence type="ECO:0000313" key="3">
    <source>
        <dbReference type="Proteomes" id="UP000256294"/>
    </source>
</evidence>
<dbReference type="Pfam" id="PF13274">
    <property type="entry name" value="SocA_Panacea"/>
    <property type="match status" value="1"/>
</dbReference>
<sequence length="186" mass="21325">MFCEIKVAQMAAYLLSQEGGRMAYLKLMKLMYLSDREYMRRYGESISGDRMVSMPHGPVLSNSLDFMNGTVQGSDAGWEKWIIAADNNELVTKLLLADRDEYDELTDAEIEVLNSVFSEFGHMTKWQIRDYTHTHCPEWVDPHGSSYPIDPKSIFLALGKSAEVAIMLADRMREQNQLYQIVSRLV</sequence>
<dbReference type="Proteomes" id="UP000256294">
    <property type="component" value="Unassembled WGS sequence"/>
</dbReference>
<protein>
    <submittedName>
        <fullName evidence="2">Putative phage-associated protein</fullName>
    </submittedName>
</protein>
<proteinExistence type="predicted"/>
<dbReference type="InterPro" id="IPR025272">
    <property type="entry name" value="SocA_Panacea"/>
</dbReference>
<dbReference type="EMBL" id="QTUB01000001">
    <property type="protein sequence ID" value="REF25671.1"/>
    <property type="molecule type" value="Genomic_DNA"/>
</dbReference>
<dbReference type="AlphaFoldDB" id="A0A3D9ULH5"/>
<name>A0A3D9ULH5_9GAMM</name>
<evidence type="ECO:0000313" key="2">
    <source>
        <dbReference type="EMBL" id="REF25671.1"/>
    </source>
</evidence>
<reference evidence="2 3" key="1">
    <citation type="submission" date="2018-08" db="EMBL/GenBank/DDBJ databases">
        <title>Genomic Encyclopedia of Archaeal and Bacterial Type Strains, Phase II (KMG-II): from individual species to whole genera.</title>
        <authorList>
            <person name="Goeker M."/>
        </authorList>
    </citation>
    <scope>NUCLEOTIDE SEQUENCE [LARGE SCALE GENOMIC DNA]</scope>
    <source>
        <strain evidence="2 3">DSM 17905</strain>
    </source>
</reference>
<organism evidence="2 3">
    <name type="scientific">Xenorhabdus cabanillasii</name>
    <dbReference type="NCBI Taxonomy" id="351673"/>
    <lineage>
        <taxon>Bacteria</taxon>
        <taxon>Pseudomonadati</taxon>
        <taxon>Pseudomonadota</taxon>
        <taxon>Gammaproteobacteria</taxon>
        <taxon>Enterobacterales</taxon>
        <taxon>Morganellaceae</taxon>
        <taxon>Xenorhabdus</taxon>
    </lineage>
</organism>